<dbReference type="Pfam" id="PF01156">
    <property type="entry name" value="IU_nuc_hydro"/>
    <property type="match status" value="1"/>
</dbReference>
<dbReference type="InterPro" id="IPR023186">
    <property type="entry name" value="IUNH"/>
</dbReference>
<evidence type="ECO:0000256" key="2">
    <source>
        <dbReference type="ARBA" id="ARBA00023295"/>
    </source>
</evidence>
<evidence type="ECO:0000256" key="1">
    <source>
        <dbReference type="ARBA" id="ARBA00022801"/>
    </source>
</evidence>
<proteinExistence type="predicted"/>
<name>A0ABW3VE76_9PSEU</name>
<dbReference type="PANTHER" id="PTHR12304:SF4">
    <property type="entry name" value="URIDINE NUCLEOSIDASE"/>
    <property type="match status" value="1"/>
</dbReference>
<sequence>MTSGPIPMIIDTDPGVDDAFALVLALRSPECDVRAVTATFGNVGREQTFPNLRRILALADRADVPAAAGAVRPLVHPQAETAPDWHGVDGLGLRADAFPAPGPGDARTAVELMADVLTSAEAPVTIVCLGPMTDAALLLGSHPALIPRIGRIVAMGGSLGSGNTRGAGEFNIYADPEAAHRVLTQADVPVTLVPLDLTMRCAVEGTWLDELTAAGPRCATLAGTAALYRSTFLGRYGRDALVLHDTLAVLEAAVPGTLRTTAFRLGVACTMGPERGLIVPDRRPEAPGAPVEVALDADVDAVLTEILRRLTTLDRVAHAAQPGHR</sequence>
<evidence type="ECO:0000259" key="3">
    <source>
        <dbReference type="Pfam" id="PF01156"/>
    </source>
</evidence>
<dbReference type="PANTHER" id="PTHR12304">
    <property type="entry name" value="INOSINE-URIDINE PREFERRING NUCLEOSIDE HYDROLASE"/>
    <property type="match status" value="1"/>
</dbReference>
<dbReference type="Proteomes" id="UP001597182">
    <property type="component" value="Unassembled WGS sequence"/>
</dbReference>
<dbReference type="InterPro" id="IPR001910">
    <property type="entry name" value="Inosine/uridine_hydrolase_dom"/>
</dbReference>
<organism evidence="4 5">
    <name type="scientific">Pseudonocardia benzenivorans</name>
    <dbReference type="NCBI Taxonomy" id="228005"/>
    <lineage>
        <taxon>Bacteria</taxon>
        <taxon>Bacillati</taxon>
        <taxon>Actinomycetota</taxon>
        <taxon>Actinomycetes</taxon>
        <taxon>Pseudonocardiales</taxon>
        <taxon>Pseudonocardiaceae</taxon>
        <taxon>Pseudonocardia</taxon>
    </lineage>
</organism>
<accession>A0ABW3VE76</accession>
<dbReference type="InterPro" id="IPR036452">
    <property type="entry name" value="Ribo_hydro-like"/>
</dbReference>
<keyword evidence="1 4" id="KW-0378">Hydrolase</keyword>
<reference evidence="5" key="1">
    <citation type="journal article" date="2019" name="Int. J. Syst. Evol. Microbiol.">
        <title>The Global Catalogue of Microorganisms (GCM) 10K type strain sequencing project: providing services to taxonomists for standard genome sequencing and annotation.</title>
        <authorList>
            <consortium name="The Broad Institute Genomics Platform"/>
            <consortium name="The Broad Institute Genome Sequencing Center for Infectious Disease"/>
            <person name="Wu L."/>
            <person name="Ma J."/>
        </authorList>
    </citation>
    <scope>NUCLEOTIDE SEQUENCE [LARGE SCALE GENOMIC DNA]</scope>
    <source>
        <strain evidence="5">CCUG 49018</strain>
    </source>
</reference>
<keyword evidence="5" id="KW-1185">Reference proteome</keyword>
<dbReference type="GO" id="GO:0016787">
    <property type="term" value="F:hydrolase activity"/>
    <property type="evidence" value="ECO:0007669"/>
    <property type="project" value="UniProtKB-KW"/>
</dbReference>
<dbReference type="EMBL" id="JBHTMB010000049">
    <property type="protein sequence ID" value="MFD1233008.1"/>
    <property type="molecule type" value="Genomic_DNA"/>
</dbReference>
<comment type="caution">
    <text evidence="4">The sequence shown here is derived from an EMBL/GenBank/DDBJ whole genome shotgun (WGS) entry which is preliminary data.</text>
</comment>
<dbReference type="RefSeq" id="WP_346094315.1">
    <property type="nucleotide sequence ID" value="NZ_BAABKS010000093.1"/>
</dbReference>
<keyword evidence="2" id="KW-0326">Glycosidase</keyword>
<evidence type="ECO:0000313" key="5">
    <source>
        <dbReference type="Proteomes" id="UP001597182"/>
    </source>
</evidence>
<dbReference type="Gene3D" id="3.90.245.10">
    <property type="entry name" value="Ribonucleoside hydrolase-like"/>
    <property type="match status" value="1"/>
</dbReference>
<evidence type="ECO:0000313" key="4">
    <source>
        <dbReference type="EMBL" id="MFD1233008.1"/>
    </source>
</evidence>
<feature type="domain" description="Inosine/uridine-preferring nucleoside hydrolase" evidence="3">
    <location>
        <begin position="8"/>
        <end position="303"/>
    </location>
</feature>
<gene>
    <name evidence="4" type="ORF">ACFQ34_06895</name>
</gene>
<dbReference type="SUPFAM" id="SSF53590">
    <property type="entry name" value="Nucleoside hydrolase"/>
    <property type="match status" value="1"/>
</dbReference>
<protein>
    <submittedName>
        <fullName evidence="4">Nucleoside hydrolase</fullName>
    </submittedName>
</protein>